<evidence type="ECO:0000256" key="2">
    <source>
        <dbReference type="PROSITE-ProRule" id="PRU00502"/>
    </source>
</evidence>
<name>A0AAN7G5P7_QUERU</name>
<dbReference type="Pfam" id="PF05699">
    <property type="entry name" value="Dimer_Tnp_hAT"/>
    <property type="match status" value="1"/>
</dbReference>
<organism evidence="4 5">
    <name type="scientific">Quercus rubra</name>
    <name type="common">Northern red oak</name>
    <name type="synonym">Quercus borealis</name>
    <dbReference type="NCBI Taxonomy" id="3512"/>
    <lineage>
        <taxon>Eukaryota</taxon>
        <taxon>Viridiplantae</taxon>
        <taxon>Streptophyta</taxon>
        <taxon>Embryophyta</taxon>
        <taxon>Tracheophyta</taxon>
        <taxon>Spermatophyta</taxon>
        <taxon>Magnoliopsida</taxon>
        <taxon>eudicotyledons</taxon>
        <taxon>Gunneridae</taxon>
        <taxon>Pentapetalae</taxon>
        <taxon>rosids</taxon>
        <taxon>fabids</taxon>
        <taxon>Fagales</taxon>
        <taxon>Fagaceae</taxon>
        <taxon>Quercus</taxon>
    </lineage>
</organism>
<dbReference type="PROSITE" id="PS50271">
    <property type="entry name" value="ZF_UBP"/>
    <property type="match status" value="1"/>
</dbReference>
<evidence type="ECO:0000313" key="4">
    <source>
        <dbReference type="EMBL" id="KAK4603106.1"/>
    </source>
</evidence>
<dbReference type="Proteomes" id="UP001324115">
    <property type="component" value="Unassembled WGS sequence"/>
</dbReference>
<dbReference type="InterPro" id="IPR052035">
    <property type="entry name" value="ZnF_BED_domain_contain"/>
</dbReference>
<sequence length="754" mass="87115">MAKSGSVEIRTSCDHLASLASDLTHIPAPDTPCYRCQHPNENWLCLSCKEVLCSRYVNKHMLQHSQLSNHCVALGYGDLSVWCYSCNAYLDAQVIMQLRPVYETAFILKFDMDSMNEENDEYVDTVSSAPKRTRCRTSSIWSDFEILPKGPDRKERAKCKKCQNSFVVDSSGTTSLLCHRAKCHQVDNQIVSRQPLDQAMYREMVALTIIRHNYPFSFAEHENNRLLHCYLNPDVKTISRNSAKSNVIKIYKREKENLKHDLKSITGRFCLSLDLWSSPNTDEYMVLTAHYVDEHWVLQKKVLSFSHVPPSCGGVILAERLLGLLKEWGIEKRVFTITLDNVSYNDTLVSHLKRHPSFGPYLPYGGEFFHMRCGAHILNLIVQDGLKVINEAVYNLRESVKYVRGRKLRFAQCLSELPFLTSKKVHQVPTRWNSTYLMIETCLKYRDAFSHLSRVDKYFLNCPSKEEWERVEKIVSVLEPVYDITKLFSGTNYPTANLYFHCVWKIQLRIMEQLEDDDAIIKAMAKEMKEKFDKYWEYYSLVLSFAVILDPRYKLQCVEFCYGKLYKQEAISMAANLRDKLYDFFEEYKNPTSAICNMVGVASSSGGVRGHYDRHDDFSGFETYMSQLICSDSSKSQLDLYLEETRLDHRFHEDLDVMEYWKSHSHCFPELSLMARDILSIPITTIASESTFSIGGRILDKFRSSLLPQTAEALLCARDWLYGVPAIHDFEEESLVEDFGNLCLSQSGSYVDED</sequence>
<comment type="caution">
    <text evidence="4">The sequence shown here is derived from an EMBL/GenBank/DDBJ whole genome shotgun (WGS) entry which is preliminary data.</text>
</comment>
<dbReference type="InterPro" id="IPR008906">
    <property type="entry name" value="HATC_C_dom"/>
</dbReference>
<keyword evidence="5" id="KW-1185">Reference proteome</keyword>
<proteinExistence type="predicted"/>
<dbReference type="SUPFAM" id="SSF53098">
    <property type="entry name" value="Ribonuclease H-like"/>
    <property type="match status" value="1"/>
</dbReference>
<evidence type="ECO:0000259" key="3">
    <source>
        <dbReference type="PROSITE" id="PS50271"/>
    </source>
</evidence>
<protein>
    <recommendedName>
        <fullName evidence="3">UBP-type domain-containing protein</fullName>
    </recommendedName>
</protein>
<dbReference type="GO" id="GO:0008270">
    <property type="term" value="F:zinc ion binding"/>
    <property type="evidence" value="ECO:0007669"/>
    <property type="project" value="UniProtKB-KW"/>
</dbReference>
<dbReference type="InterPro" id="IPR013083">
    <property type="entry name" value="Znf_RING/FYVE/PHD"/>
</dbReference>
<dbReference type="EMBL" id="JAXUIC010000002">
    <property type="protein sequence ID" value="KAK4603106.1"/>
    <property type="molecule type" value="Genomic_DNA"/>
</dbReference>
<reference evidence="4 5" key="1">
    <citation type="journal article" date="2023" name="G3 (Bethesda)">
        <title>A haplotype-resolved chromosome-scale genome for Quercus rubra L. provides insights into the genetics of adaptive traits for red oak species.</title>
        <authorList>
            <person name="Kapoor B."/>
            <person name="Jenkins J."/>
            <person name="Schmutz J."/>
            <person name="Zhebentyayeva T."/>
            <person name="Kuelheim C."/>
            <person name="Coggeshall M."/>
            <person name="Heim C."/>
            <person name="Lasky J.R."/>
            <person name="Leites L."/>
            <person name="Islam-Faridi N."/>
            <person name="Romero-Severson J."/>
            <person name="DeLeo V.L."/>
            <person name="Lucas S.M."/>
            <person name="Lazic D."/>
            <person name="Gailing O."/>
            <person name="Carlson J."/>
            <person name="Staton M."/>
        </authorList>
    </citation>
    <scope>NUCLEOTIDE SEQUENCE [LARGE SCALE GENOMIC DNA]</scope>
    <source>
        <strain evidence="4">Pseudo-F2</strain>
    </source>
</reference>
<dbReference type="Gene3D" id="3.30.40.10">
    <property type="entry name" value="Zinc/RING finger domain, C3HC4 (zinc finger)"/>
    <property type="match status" value="1"/>
</dbReference>
<dbReference type="SUPFAM" id="SSF57850">
    <property type="entry name" value="RING/U-box"/>
    <property type="match status" value="1"/>
</dbReference>
<dbReference type="SMART" id="SM00290">
    <property type="entry name" value="ZnF_UBP"/>
    <property type="match status" value="1"/>
</dbReference>
<accession>A0AAN7G5P7</accession>
<evidence type="ECO:0000256" key="1">
    <source>
        <dbReference type="ARBA" id="ARBA00023125"/>
    </source>
</evidence>
<gene>
    <name evidence="4" type="ORF">RGQ29_011900</name>
</gene>
<keyword evidence="1" id="KW-0238">DNA-binding</keyword>
<keyword evidence="2" id="KW-0862">Zinc</keyword>
<evidence type="ECO:0000313" key="5">
    <source>
        <dbReference type="Proteomes" id="UP001324115"/>
    </source>
</evidence>
<dbReference type="InterPro" id="IPR001607">
    <property type="entry name" value="Znf_UBP"/>
</dbReference>
<dbReference type="InterPro" id="IPR025525">
    <property type="entry name" value="hAT-like_transposase_RNase-H"/>
</dbReference>
<dbReference type="InterPro" id="IPR012337">
    <property type="entry name" value="RNaseH-like_sf"/>
</dbReference>
<dbReference type="PANTHER" id="PTHR46481">
    <property type="entry name" value="ZINC FINGER BED DOMAIN-CONTAINING PROTEIN 4"/>
    <property type="match status" value="1"/>
</dbReference>
<dbReference type="PANTHER" id="PTHR46481:SF6">
    <property type="entry name" value="ZINC FINGER BED DOMAIN-CONTAINING PROTEIN RICESLEEPER 2-LIKE"/>
    <property type="match status" value="1"/>
</dbReference>
<feature type="domain" description="UBP-type" evidence="3">
    <location>
        <begin position="11"/>
        <end position="112"/>
    </location>
</feature>
<dbReference type="Pfam" id="PF02148">
    <property type="entry name" value="zf-UBP"/>
    <property type="match status" value="1"/>
</dbReference>
<keyword evidence="2" id="KW-0479">Metal-binding</keyword>
<dbReference type="Pfam" id="PF14372">
    <property type="entry name" value="hAT-like_RNase-H"/>
    <property type="match status" value="1"/>
</dbReference>
<dbReference type="GO" id="GO:0003677">
    <property type="term" value="F:DNA binding"/>
    <property type="evidence" value="ECO:0007669"/>
    <property type="project" value="UniProtKB-KW"/>
</dbReference>
<keyword evidence="2" id="KW-0863">Zinc-finger</keyword>
<dbReference type="SMART" id="SM00614">
    <property type="entry name" value="ZnF_BED"/>
    <property type="match status" value="1"/>
</dbReference>
<dbReference type="GO" id="GO:0046983">
    <property type="term" value="F:protein dimerization activity"/>
    <property type="evidence" value="ECO:0007669"/>
    <property type="project" value="InterPro"/>
</dbReference>
<dbReference type="AlphaFoldDB" id="A0AAN7G5P7"/>